<organism evidence="1 2">
    <name type="scientific">Lineolata rhizophorae</name>
    <dbReference type="NCBI Taxonomy" id="578093"/>
    <lineage>
        <taxon>Eukaryota</taxon>
        <taxon>Fungi</taxon>
        <taxon>Dikarya</taxon>
        <taxon>Ascomycota</taxon>
        <taxon>Pezizomycotina</taxon>
        <taxon>Dothideomycetes</taxon>
        <taxon>Dothideomycetes incertae sedis</taxon>
        <taxon>Lineolatales</taxon>
        <taxon>Lineolataceae</taxon>
        <taxon>Lineolata</taxon>
    </lineage>
</organism>
<dbReference type="OrthoDB" id="4905832at2759"/>
<proteinExistence type="predicted"/>
<dbReference type="EMBL" id="MU001678">
    <property type="protein sequence ID" value="KAF2458180.1"/>
    <property type="molecule type" value="Genomic_DNA"/>
</dbReference>
<evidence type="ECO:0000313" key="2">
    <source>
        <dbReference type="Proteomes" id="UP000799766"/>
    </source>
</evidence>
<dbReference type="Proteomes" id="UP000799766">
    <property type="component" value="Unassembled WGS sequence"/>
</dbReference>
<dbReference type="AlphaFoldDB" id="A0A6A6P2D1"/>
<accession>A0A6A6P2D1</accession>
<gene>
    <name evidence="1" type="ORF">BDY21DRAFT_341768</name>
</gene>
<protein>
    <submittedName>
        <fullName evidence="1">Uncharacterized protein</fullName>
    </submittedName>
</protein>
<name>A0A6A6P2D1_9PEZI</name>
<keyword evidence="2" id="KW-1185">Reference proteome</keyword>
<evidence type="ECO:0000313" key="1">
    <source>
        <dbReference type="EMBL" id="KAF2458180.1"/>
    </source>
</evidence>
<sequence>MASGFGRQVRDEQSMDYFLAKYMWPQVNAALVQATSMFDWGDELFYLGLGNWCHGTGPPDYVGLVTNHRMGPGKF</sequence>
<reference evidence="1" key="1">
    <citation type="journal article" date="2020" name="Stud. Mycol.">
        <title>101 Dothideomycetes genomes: a test case for predicting lifestyles and emergence of pathogens.</title>
        <authorList>
            <person name="Haridas S."/>
            <person name="Albert R."/>
            <person name="Binder M."/>
            <person name="Bloem J."/>
            <person name="Labutti K."/>
            <person name="Salamov A."/>
            <person name="Andreopoulos B."/>
            <person name="Baker S."/>
            <person name="Barry K."/>
            <person name="Bills G."/>
            <person name="Bluhm B."/>
            <person name="Cannon C."/>
            <person name="Castanera R."/>
            <person name="Culley D."/>
            <person name="Daum C."/>
            <person name="Ezra D."/>
            <person name="Gonzalez J."/>
            <person name="Henrissat B."/>
            <person name="Kuo A."/>
            <person name="Liang C."/>
            <person name="Lipzen A."/>
            <person name="Lutzoni F."/>
            <person name="Magnuson J."/>
            <person name="Mondo S."/>
            <person name="Nolan M."/>
            <person name="Ohm R."/>
            <person name="Pangilinan J."/>
            <person name="Park H.-J."/>
            <person name="Ramirez L."/>
            <person name="Alfaro M."/>
            <person name="Sun H."/>
            <person name="Tritt A."/>
            <person name="Yoshinaga Y."/>
            <person name="Zwiers L.-H."/>
            <person name="Turgeon B."/>
            <person name="Goodwin S."/>
            <person name="Spatafora J."/>
            <person name="Crous P."/>
            <person name="Grigoriev I."/>
        </authorList>
    </citation>
    <scope>NUCLEOTIDE SEQUENCE</scope>
    <source>
        <strain evidence="1">ATCC 16933</strain>
    </source>
</reference>